<feature type="region of interest" description="Disordered" evidence="1">
    <location>
        <begin position="93"/>
        <end position="116"/>
    </location>
</feature>
<evidence type="ECO:0000256" key="1">
    <source>
        <dbReference type="SAM" id="MobiDB-lite"/>
    </source>
</evidence>
<accession>A0ABR3U3N9</accession>
<comment type="caution">
    <text evidence="2">The sequence shown here is derived from an EMBL/GenBank/DDBJ whole genome shotgun (WGS) entry which is preliminary data.</text>
</comment>
<evidence type="ECO:0000313" key="3">
    <source>
        <dbReference type="Proteomes" id="UP001521184"/>
    </source>
</evidence>
<feature type="compositionally biased region" description="Acidic residues" evidence="1">
    <location>
        <begin position="94"/>
        <end position="116"/>
    </location>
</feature>
<organism evidence="2 3">
    <name type="scientific">Diplodia intermedia</name>
    <dbReference type="NCBI Taxonomy" id="856260"/>
    <lineage>
        <taxon>Eukaryota</taxon>
        <taxon>Fungi</taxon>
        <taxon>Dikarya</taxon>
        <taxon>Ascomycota</taxon>
        <taxon>Pezizomycotina</taxon>
        <taxon>Dothideomycetes</taxon>
        <taxon>Dothideomycetes incertae sedis</taxon>
        <taxon>Botryosphaeriales</taxon>
        <taxon>Botryosphaeriaceae</taxon>
        <taxon>Diplodia</taxon>
    </lineage>
</organism>
<reference evidence="2 3" key="1">
    <citation type="journal article" date="2023" name="Plant Dis.">
        <title>First Report of Diplodia intermedia Causing Canker and Dieback Diseases on Apple Trees in Canada.</title>
        <authorList>
            <person name="Ellouze W."/>
            <person name="Ilyukhin E."/>
            <person name="Sulman M."/>
            <person name="Ali S."/>
        </authorList>
    </citation>
    <scope>NUCLEOTIDE SEQUENCE [LARGE SCALE GENOMIC DNA]</scope>
    <source>
        <strain evidence="2 3">M45-28</strain>
    </source>
</reference>
<dbReference type="EMBL" id="JAKEKT020000002">
    <property type="protein sequence ID" value="KAL1651146.1"/>
    <property type="molecule type" value="Genomic_DNA"/>
</dbReference>
<dbReference type="Proteomes" id="UP001521184">
    <property type="component" value="Unassembled WGS sequence"/>
</dbReference>
<keyword evidence="3" id="KW-1185">Reference proteome</keyword>
<name>A0ABR3U3N9_9PEZI</name>
<evidence type="ECO:0000313" key="2">
    <source>
        <dbReference type="EMBL" id="KAL1651146.1"/>
    </source>
</evidence>
<sequence>NELDTTIERTRHSMWKLSAHVRIISDKLQQKSGDGDGDGDDNNKVVDVEHDMYELLESFIKALTAKRGPDLAKWGKDGLELGAMLNGFKAGMEWWDDGKDEDEEEEEMKEEEEEEE</sequence>
<proteinExistence type="predicted"/>
<gene>
    <name evidence="2" type="ORF">SLS58_000483</name>
</gene>
<protein>
    <submittedName>
        <fullName evidence="2">Uncharacterized protein</fullName>
    </submittedName>
</protein>
<feature type="non-terminal residue" evidence="2">
    <location>
        <position position="1"/>
    </location>
</feature>